<gene>
    <name evidence="1" type="ORF">V2W30_04300</name>
</gene>
<protein>
    <submittedName>
        <fullName evidence="1">Nickel transporter</fullName>
    </submittedName>
</protein>
<dbReference type="EMBL" id="CP146022">
    <property type="protein sequence ID" value="WWQ62658.1"/>
    <property type="molecule type" value="Genomic_DNA"/>
</dbReference>
<keyword evidence="2" id="KW-1185">Reference proteome</keyword>
<proteinExistence type="predicted"/>
<name>A0ACD5A6L6_9ACTN</name>
<accession>A0ACD5A6L6</accession>
<evidence type="ECO:0000313" key="2">
    <source>
        <dbReference type="Proteomes" id="UP001432251"/>
    </source>
</evidence>
<evidence type="ECO:0000313" key="1">
    <source>
        <dbReference type="EMBL" id="WWQ62658.1"/>
    </source>
</evidence>
<reference evidence="1" key="1">
    <citation type="journal article" date="2025" name="Int. J. Syst. Evol. Microbiol.">
        <title>Streptomyces citrinus sp. nov., with yellow diffusible pigment.</title>
        <authorList>
            <person name="He Y."/>
            <person name="Yang E."/>
            <person name="Xu J."/>
            <person name="Sun Y."/>
            <person name="Sun L."/>
        </authorList>
    </citation>
    <scope>NUCLEOTIDE SEQUENCE</scope>
    <source>
        <strain evidence="1">Q6</strain>
    </source>
</reference>
<sequence>MNPIPPRAVAAALAAVACLGTVTVATAPSAAAHPLGNFTVNHHTGLILRPERVDARIVVDRAEISATQELPDIDTDHDGRLTDNERVRYARTTCRTLERQLVTTVDGNRLQWRLGSSDFSRHPGEAGLPTSRLQCDLTAPADLGSPAAISLRTAYDTRRVGWQEITARADGLALASANAPAQSPTAELRHYPADPLASPLNQRSADLRTEPGHQQALASVRDAMPSTGPVAAALSTVQNTFDSLLRARKLTVPVGLLAFLLSLLLGASHAAMPGHGKTLMAAYLAGKRGTPRDALTVGATVTFTHTAGVLALGLALPLATHLAGETVLTWLGLTSGLMITGIGLWLLRSALLNRHTPHHHHHGHSHRHPHVHGHHDHAASEPDHSHETSGDNGPRLRLPAPHRGDHGPHNHATSGSVALLTKKRPHAHTHTAPKAKRSGLIGMGVAGGLVPSPSALVVLLSATALGRTAFGIMLVIGYGIGMAGTLTLAGLLLVRLRDGIDNGLRKADAARWTRMRRMTRFGPVTTAALVSVVGIGLIFRAAAGPW</sequence>
<organism evidence="1 2">
    <name type="scientific">Streptomyces citrinus</name>
    <dbReference type="NCBI Taxonomy" id="3118173"/>
    <lineage>
        <taxon>Bacteria</taxon>
        <taxon>Bacillati</taxon>
        <taxon>Actinomycetota</taxon>
        <taxon>Actinomycetes</taxon>
        <taxon>Kitasatosporales</taxon>
        <taxon>Streptomycetaceae</taxon>
        <taxon>Streptomyces</taxon>
    </lineage>
</organism>
<dbReference type="Proteomes" id="UP001432251">
    <property type="component" value="Chromosome"/>
</dbReference>